<sequence length="80" mass="8789">MDPLSWLYDTLNCSNAGSCSFGISPVKLFPSMYSVPRRISLLKSGEILPLNLFPAMSSLTRFLSSNSDAGTSPEKLLCWK</sequence>
<proteinExistence type="evidence at transcript level"/>
<reference evidence="1" key="1">
    <citation type="journal article" date="2009" name="PLoS Genet.">
        <title>Sequencing, mapping, and analysis of 27,455 maize full-length cDNAs.</title>
        <authorList>
            <person name="Soderlund C."/>
            <person name="Descour A."/>
            <person name="Kudrna D."/>
            <person name="Bomhoff M."/>
            <person name="Boyd L."/>
            <person name="Currie J."/>
            <person name="Angelova A."/>
            <person name="Collura K."/>
            <person name="Wissotski M."/>
            <person name="Ashley E."/>
            <person name="Morrow D."/>
            <person name="Fernandes J."/>
            <person name="Walbot V."/>
            <person name="Yu Y."/>
        </authorList>
    </citation>
    <scope>NUCLEOTIDE SEQUENCE</scope>
    <source>
        <strain evidence="1">B73</strain>
    </source>
</reference>
<accession>C4J820</accession>
<dbReference type="EMBL" id="BT086967">
    <property type="protein sequence ID" value="ACR37320.1"/>
    <property type="molecule type" value="mRNA"/>
</dbReference>
<dbReference type="AlphaFoldDB" id="C4J820"/>
<name>C4J820_MAIZE</name>
<protein>
    <submittedName>
        <fullName evidence="1">Uncharacterized protein</fullName>
    </submittedName>
</protein>
<organism evidence="1">
    <name type="scientific">Zea mays</name>
    <name type="common">Maize</name>
    <dbReference type="NCBI Taxonomy" id="4577"/>
    <lineage>
        <taxon>Eukaryota</taxon>
        <taxon>Viridiplantae</taxon>
        <taxon>Streptophyta</taxon>
        <taxon>Embryophyta</taxon>
        <taxon>Tracheophyta</taxon>
        <taxon>Spermatophyta</taxon>
        <taxon>Magnoliopsida</taxon>
        <taxon>Liliopsida</taxon>
        <taxon>Poales</taxon>
        <taxon>Poaceae</taxon>
        <taxon>PACMAD clade</taxon>
        <taxon>Panicoideae</taxon>
        <taxon>Andropogonodae</taxon>
        <taxon>Andropogoneae</taxon>
        <taxon>Tripsacinae</taxon>
        <taxon>Zea</taxon>
    </lineage>
</organism>
<evidence type="ECO:0000313" key="1">
    <source>
        <dbReference type="EMBL" id="ACR37320.1"/>
    </source>
</evidence>